<evidence type="ECO:0000313" key="1">
    <source>
        <dbReference type="EMBL" id="KAK3012680.1"/>
    </source>
</evidence>
<accession>A0AA88VWM6</accession>
<comment type="caution">
    <text evidence="1">The sequence shown here is derived from an EMBL/GenBank/DDBJ whole genome shotgun (WGS) entry which is preliminary data.</text>
</comment>
<sequence>MDAQLREFHAGDCLHHDSQEIYEVLNFGNEEMNVEAGIAAKQVDITAMAARHHDSVWKFADHNQPLIDHLLSLIKQCKSTKALQQIHNHLLINSIHFQTQLPSCQTN</sequence>
<reference evidence="1" key="1">
    <citation type="submission" date="2022-12" db="EMBL/GenBank/DDBJ databases">
        <title>Draft genome assemblies for two species of Escallonia (Escalloniales).</title>
        <authorList>
            <person name="Chanderbali A."/>
            <person name="Dervinis C."/>
            <person name="Anghel I."/>
            <person name="Soltis D."/>
            <person name="Soltis P."/>
            <person name="Zapata F."/>
        </authorList>
    </citation>
    <scope>NUCLEOTIDE SEQUENCE</scope>
    <source>
        <strain evidence="1">UCBG64.0493</strain>
        <tissue evidence="1">Leaf</tissue>
    </source>
</reference>
<dbReference type="EMBL" id="JAVXUP010001359">
    <property type="protein sequence ID" value="KAK3012680.1"/>
    <property type="molecule type" value="Genomic_DNA"/>
</dbReference>
<protein>
    <submittedName>
        <fullName evidence="1">Uncharacterized protein</fullName>
    </submittedName>
</protein>
<organism evidence="1 2">
    <name type="scientific">Escallonia herrerae</name>
    <dbReference type="NCBI Taxonomy" id="1293975"/>
    <lineage>
        <taxon>Eukaryota</taxon>
        <taxon>Viridiplantae</taxon>
        <taxon>Streptophyta</taxon>
        <taxon>Embryophyta</taxon>
        <taxon>Tracheophyta</taxon>
        <taxon>Spermatophyta</taxon>
        <taxon>Magnoliopsida</taxon>
        <taxon>eudicotyledons</taxon>
        <taxon>Gunneridae</taxon>
        <taxon>Pentapetalae</taxon>
        <taxon>asterids</taxon>
        <taxon>campanulids</taxon>
        <taxon>Escalloniales</taxon>
        <taxon>Escalloniaceae</taxon>
        <taxon>Escallonia</taxon>
    </lineage>
</organism>
<proteinExistence type="predicted"/>
<keyword evidence="2" id="KW-1185">Reference proteome</keyword>
<evidence type="ECO:0000313" key="2">
    <source>
        <dbReference type="Proteomes" id="UP001188597"/>
    </source>
</evidence>
<gene>
    <name evidence="1" type="ORF">RJ639_008892</name>
</gene>
<dbReference type="Proteomes" id="UP001188597">
    <property type="component" value="Unassembled WGS sequence"/>
</dbReference>
<dbReference type="AlphaFoldDB" id="A0AA88VWM6"/>
<name>A0AA88VWM6_9ASTE</name>